<feature type="compositionally biased region" description="Low complexity" evidence="1">
    <location>
        <begin position="26"/>
        <end position="38"/>
    </location>
</feature>
<proteinExistence type="predicted"/>
<reference evidence="2" key="1">
    <citation type="submission" date="2023-10" db="EMBL/GenBank/DDBJ databases">
        <authorList>
            <person name="Chen Y."/>
            <person name="Shah S."/>
            <person name="Dougan E. K."/>
            <person name="Thang M."/>
            <person name="Chan C."/>
        </authorList>
    </citation>
    <scope>NUCLEOTIDE SEQUENCE [LARGE SCALE GENOMIC DNA]</scope>
</reference>
<keyword evidence="3" id="KW-1185">Reference proteome</keyword>
<comment type="caution">
    <text evidence="2">The sequence shown here is derived from an EMBL/GenBank/DDBJ whole genome shotgun (WGS) entry which is preliminary data.</text>
</comment>
<gene>
    <name evidence="2" type="ORF">PCOR1329_LOCUS1360</name>
</gene>
<evidence type="ECO:0000256" key="1">
    <source>
        <dbReference type="SAM" id="MobiDB-lite"/>
    </source>
</evidence>
<name>A0ABN9PAW9_9DINO</name>
<evidence type="ECO:0000313" key="2">
    <source>
        <dbReference type="EMBL" id="CAK0789959.1"/>
    </source>
</evidence>
<dbReference type="EMBL" id="CAUYUJ010000334">
    <property type="protein sequence ID" value="CAK0789959.1"/>
    <property type="molecule type" value="Genomic_DNA"/>
</dbReference>
<evidence type="ECO:0000313" key="3">
    <source>
        <dbReference type="Proteomes" id="UP001189429"/>
    </source>
</evidence>
<accession>A0ABN9PAW9</accession>
<feature type="non-terminal residue" evidence="2">
    <location>
        <position position="55"/>
    </location>
</feature>
<feature type="non-terminal residue" evidence="2">
    <location>
        <position position="1"/>
    </location>
</feature>
<feature type="compositionally biased region" description="Basic residues" evidence="1">
    <location>
        <begin position="1"/>
        <end position="11"/>
    </location>
</feature>
<sequence length="55" mass="5708">ERPGAPRRRPGAGRGAGVEAGRRAARGAPRLAGAPPGRRCCRLHAAVQQGPRTRS</sequence>
<feature type="region of interest" description="Disordered" evidence="1">
    <location>
        <begin position="1"/>
        <end position="55"/>
    </location>
</feature>
<protein>
    <submittedName>
        <fullName evidence="2">Uncharacterized protein</fullName>
    </submittedName>
</protein>
<organism evidence="2 3">
    <name type="scientific">Prorocentrum cordatum</name>
    <dbReference type="NCBI Taxonomy" id="2364126"/>
    <lineage>
        <taxon>Eukaryota</taxon>
        <taxon>Sar</taxon>
        <taxon>Alveolata</taxon>
        <taxon>Dinophyceae</taxon>
        <taxon>Prorocentrales</taxon>
        <taxon>Prorocentraceae</taxon>
        <taxon>Prorocentrum</taxon>
    </lineage>
</organism>
<dbReference type="Proteomes" id="UP001189429">
    <property type="component" value="Unassembled WGS sequence"/>
</dbReference>